<evidence type="ECO:0000313" key="8">
    <source>
        <dbReference type="EMBL" id="CAB4699107.1"/>
    </source>
</evidence>
<feature type="domain" description="EamA" evidence="6">
    <location>
        <begin position="7"/>
        <end position="136"/>
    </location>
</feature>
<evidence type="ECO:0000313" key="10">
    <source>
        <dbReference type="EMBL" id="CAB5074596.1"/>
    </source>
</evidence>
<feature type="transmembrane region" description="Helical" evidence="5">
    <location>
        <begin position="7"/>
        <end position="27"/>
    </location>
</feature>
<dbReference type="PANTHER" id="PTHR32322:SF2">
    <property type="entry name" value="EAMA DOMAIN-CONTAINING PROTEIN"/>
    <property type="match status" value="1"/>
</dbReference>
<dbReference type="InterPro" id="IPR000620">
    <property type="entry name" value="EamA_dom"/>
</dbReference>
<sequence>MTKREFLLFSALCLIWGIPYLLIKVAIADFSPIIVVFLRTAIAAVLLIPFAAKRGDLMPAIKAWRWVLVFAVLEMVGPWWLLNDSETRVSSGFAGLMLATVPLTGIIVNFLMGDKTVFQSRRLIGMAIGFIGVVSLVGLDINAGRVDTRSIVQLILVAFGYSLAPAIAARKLQGVSIIGLVGVSAAMVAIIYAPTSIMTWHSVQPTTQGILSVIVLGVVCTATAFLVLFELIKTIGPIRVTLVTYVNPAVAIILGIIFLSEKITTGTLIGFPLVLIGSYLASSKKKELAQ</sequence>
<dbReference type="EMBL" id="CAFBAA010000020">
    <property type="protein sequence ID" value="CAB4843553.1"/>
    <property type="molecule type" value="Genomic_DNA"/>
</dbReference>
<dbReference type="InterPro" id="IPR037185">
    <property type="entry name" value="EmrE-like"/>
</dbReference>
<feature type="transmembrane region" description="Helical" evidence="5">
    <location>
        <begin position="63"/>
        <end position="81"/>
    </location>
</feature>
<evidence type="ECO:0000256" key="4">
    <source>
        <dbReference type="ARBA" id="ARBA00023136"/>
    </source>
</evidence>
<dbReference type="PANTHER" id="PTHR32322">
    <property type="entry name" value="INNER MEMBRANE TRANSPORTER"/>
    <property type="match status" value="1"/>
</dbReference>
<evidence type="ECO:0000256" key="1">
    <source>
        <dbReference type="ARBA" id="ARBA00004141"/>
    </source>
</evidence>
<keyword evidence="4 5" id="KW-0472">Membrane</keyword>
<feature type="transmembrane region" description="Helical" evidence="5">
    <location>
        <begin position="265"/>
        <end position="282"/>
    </location>
</feature>
<keyword evidence="3 5" id="KW-1133">Transmembrane helix</keyword>
<feature type="transmembrane region" description="Helical" evidence="5">
    <location>
        <begin position="175"/>
        <end position="197"/>
    </location>
</feature>
<proteinExistence type="predicted"/>
<accession>A0A6J7BGP7</accession>
<dbReference type="Pfam" id="PF00892">
    <property type="entry name" value="EamA"/>
    <property type="match status" value="2"/>
</dbReference>
<evidence type="ECO:0000256" key="2">
    <source>
        <dbReference type="ARBA" id="ARBA00022692"/>
    </source>
</evidence>
<organism evidence="9">
    <name type="scientific">freshwater metagenome</name>
    <dbReference type="NCBI Taxonomy" id="449393"/>
    <lineage>
        <taxon>unclassified sequences</taxon>
        <taxon>metagenomes</taxon>
        <taxon>ecological metagenomes</taxon>
    </lineage>
</organism>
<dbReference type="EMBL" id="CAFBRC010000031">
    <property type="protein sequence ID" value="CAB5074596.1"/>
    <property type="molecule type" value="Genomic_DNA"/>
</dbReference>
<protein>
    <submittedName>
        <fullName evidence="9">Unannotated protein</fullName>
    </submittedName>
</protein>
<evidence type="ECO:0000313" key="7">
    <source>
        <dbReference type="EMBL" id="CAB4676392.1"/>
    </source>
</evidence>
<dbReference type="AlphaFoldDB" id="A0A6J7BGP7"/>
<feature type="transmembrane region" description="Helical" evidence="5">
    <location>
        <begin position="240"/>
        <end position="259"/>
    </location>
</feature>
<feature type="transmembrane region" description="Helical" evidence="5">
    <location>
        <begin position="150"/>
        <end position="168"/>
    </location>
</feature>
<comment type="subcellular location">
    <subcellularLocation>
        <location evidence="1">Membrane</location>
        <topology evidence="1">Multi-pass membrane protein</topology>
    </subcellularLocation>
</comment>
<name>A0A6J7BGP7_9ZZZZ</name>
<dbReference type="EMBL" id="CAEZXN010000023">
    <property type="protein sequence ID" value="CAB4699107.1"/>
    <property type="molecule type" value="Genomic_DNA"/>
</dbReference>
<dbReference type="GO" id="GO:0016020">
    <property type="term" value="C:membrane"/>
    <property type="evidence" value="ECO:0007669"/>
    <property type="project" value="UniProtKB-SubCell"/>
</dbReference>
<gene>
    <name evidence="7" type="ORF">UFOPK2342_00810</name>
    <name evidence="8" type="ORF">UFOPK2423_01070</name>
    <name evidence="9" type="ORF">UFOPK3266_00912</name>
    <name evidence="10" type="ORF">UFOPK4367_00618</name>
</gene>
<reference evidence="9" key="1">
    <citation type="submission" date="2020-05" db="EMBL/GenBank/DDBJ databases">
        <authorList>
            <person name="Chiriac C."/>
            <person name="Salcher M."/>
            <person name="Ghai R."/>
            <person name="Kavagutti S V."/>
        </authorList>
    </citation>
    <scope>NUCLEOTIDE SEQUENCE</scope>
</reference>
<evidence type="ECO:0000256" key="3">
    <source>
        <dbReference type="ARBA" id="ARBA00022989"/>
    </source>
</evidence>
<feature type="transmembrane region" description="Helical" evidence="5">
    <location>
        <begin position="93"/>
        <end position="111"/>
    </location>
</feature>
<feature type="transmembrane region" description="Helical" evidence="5">
    <location>
        <begin position="123"/>
        <end position="144"/>
    </location>
</feature>
<keyword evidence="2 5" id="KW-0812">Transmembrane</keyword>
<dbReference type="InterPro" id="IPR050638">
    <property type="entry name" value="AA-Vitamin_Transporters"/>
</dbReference>
<evidence type="ECO:0000256" key="5">
    <source>
        <dbReference type="SAM" id="Phobius"/>
    </source>
</evidence>
<feature type="transmembrane region" description="Helical" evidence="5">
    <location>
        <begin position="33"/>
        <end position="51"/>
    </location>
</feature>
<feature type="domain" description="EamA" evidence="6">
    <location>
        <begin position="151"/>
        <end position="282"/>
    </location>
</feature>
<dbReference type="SUPFAM" id="SSF103481">
    <property type="entry name" value="Multidrug resistance efflux transporter EmrE"/>
    <property type="match status" value="2"/>
</dbReference>
<evidence type="ECO:0000259" key="6">
    <source>
        <dbReference type="Pfam" id="PF00892"/>
    </source>
</evidence>
<evidence type="ECO:0000313" key="9">
    <source>
        <dbReference type="EMBL" id="CAB4843553.1"/>
    </source>
</evidence>
<feature type="transmembrane region" description="Helical" evidence="5">
    <location>
        <begin position="209"/>
        <end position="228"/>
    </location>
</feature>
<dbReference type="EMBL" id="CAEZXB010000012">
    <property type="protein sequence ID" value="CAB4676392.1"/>
    <property type="molecule type" value="Genomic_DNA"/>
</dbReference>